<dbReference type="EMBL" id="BMLI01000002">
    <property type="protein sequence ID" value="GGN03715.1"/>
    <property type="molecule type" value="Genomic_DNA"/>
</dbReference>
<dbReference type="Proteomes" id="UP000632339">
    <property type="component" value="Unassembled WGS sequence"/>
</dbReference>
<proteinExistence type="predicted"/>
<dbReference type="InterPro" id="IPR024992">
    <property type="entry name" value="DUF3891"/>
</dbReference>
<keyword evidence="2" id="KW-1185">Reference proteome</keyword>
<reference evidence="2" key="1">
    <citation type="journal article" date="2019" name="Int. J. Syst. Evol. Microbiol.">
        <title>The Global Catalogue of Microorganisms (GCM) 10K type strain sequencing project: providing services to taxonomists for standard genome sequencing and annotation.</title>
        <authorList>
            <consortium name="The Broad Institute Genomics Platform"/>
            <consortium name="The Broad Institute Genome Sequencing Center for Infectious Disease"/>
            <person name="Wu L."/>
            <person name="Ma J."/>
        </authorList>
    </citation>
    <scope>NUCLEOTIDE SEQUENCE [LARGE SCALE GENOMIC DNA]</scope>
    <source>
        <strain evidence="2">CGMCC 1.6375</strain>
    </source>
</reference>
<evidence type="ECO:0008006" key="3">
    <source>
        <dbReference type="Google" id="ProtNLM"/>
    </source>
</evidence>
<name>A0ABQ2I9Z4_9BACT</name>
<evidence type="ECO:0000313" key="2">
    <source>
        <dbReference type="Proteomes" id="UP000632339"/>
    </source>
</evidence>
<comment type="caution">
    <text evidence="1">The sequence shown here is derived from an EMBL/GenBank/DDBJ whole genome shotgun (WGS) entry which is preliminary data.</text>
</comment>
<organism evidence="1 2">
    <name type="scientific">Dyadobacter beijingensis</name>
    <dbReference type="NCBI Taxonomy" id="365489"/>
    <lineage>
        <taxon>Bacteria</taxon>
        <taxon>Pseudomonadati</taxon>
        <taxon>Bacteroidota</taxon>
        <taxon>Cytophagia</taxon>
        <taxon>Cytophagales</taxon>
        <taxon>Spirosomataceae</taxon>
        <taxon>Dyadobacter</taxon>
    </lineage>
</organism>
<sequence length="254" mass="28818">MCGLGIAHIPGALTYHHMIVNYTQQGWSIILQRSHGLLAAQICAHWRKTERPPRWIETVIATAEHDDWGDELATPELNDATSGPVNFKMKKFEITRCDRLLELAFAKGRFVGLLTARHIRFLYSGDAAAKAYCSKLKAKESKWRKEAQVTDQHISASYELLEFCDAFSLLICQGLMQPQGRKMEISSGPDGKKYQVSVSETGNLQVSPWPFEEKSFQVSYESRQLRQLTFSNADEFKEKLLDAKVILHQLTIAD</sequence>
<protein>
    <recommendedName>
        <fullName evidence="3">DUF3891 family protein</fullName>
    </recommendedName>
</protein>
<gene>
    <name evidence="1" type="ORF">GCM10010967_43170</name>
</gene>
<dbReference type="Pfam" id="PF13030">
    <property type="entry name" value="DUF3891"/>
    <property type="match status" value="1"/>
</dbReference>
<evidence type="ECO:0000313" key="1">
    <source>
        <dbReference type="EMBL" id="GGN03715.1"/>
    </source>
</evidence>
<accession>A0ABQ2I9Z4</accession>